<feature type="domain" description="Amino acid transporter transmembrane" evidence="8">
    <location>
        <begin position="22"/>
        <end position="448"/>
    </location>
</feature>
<gene>
    <name evidence="9" type="ORF">HPP92_022813</name>
</gene>
<dbReference type="Proteomes" id="UP000636800">
    <property type="component" value="Chromosome 12"/>
</dbReference>
<organism evidence="9 10">
    <name type="scientific">Vanilla planifolia</name>
    <name type="common">Vanilla</name>
    <dbReference type="NCBI Taxonomy" id="51239"/>
    <lineage>
        <taxon>Eukaryota</taxon>
        <taxon>Viridiplantae</taxon>
        <taxon>Streptophyta</taxon>
        <taxon>Embryophyta</taxon>
        <taxon>Tracheophyta</taxon>
        <taxon>Spermatophyta</taxon>
        <taxon>Magnoliopsida</taxon>
        <taxon>Liliopsida</taxon>
        <taxon>Asparagales</taxon>
        <taxon>Orchidaceae</taxon>
        <taxon>Vanilloideae</taxon>
        <taxon>Vanilleae</taxon>
        <taxon>Vanilla</taxon>
    </lineage>
</organism>
<dbReference type="AlphaFoldDB" id="A0A835PP74"/>
<keyword evidence="3 7" id="KW-0812">Transmembrane</keyword>
<keyword evidence="6 7" id="KW-0472">Membrane</keyword>
<evidence type="ECO:0000256" key="6">
    <source>
        <dbReference type="ARBA" id="ARBA00023136"/>
    </source>
</evidence>
<dbReference type="EMBL" id="JADCNL010000012">
    <property type="protein sequence ID" value="KAG0457656.1"/>
    <property type="molecule type" value="Genomic_DNA"/>
</dbReference>
<evidence type="ECO:0000313" key="9">
    <source>
        <dbReference type="EMBL" id="KAG0457656.1"/>
    </source>
</evidence>
<feature type="transmembrane region" description="Helical" evidence="7">
    <location>
        <begin position="266"/>
        <end position="287"/>
    </location>
</feature>
<keyword evidence="10" id="KW-1185">Reference proteome</keyword>
<comment type="caution">
    <text evidence="9">The sequence shown here is derived from an EMBL/GenBank/DDBJ whole genome shotgun (WGS) entry which is preliminary data.</text>
</comment>
<keyword evidence="2" id="KW-0813">Transport</keyword>
<reference evidence="9 10" key="1">
    <citation type="journal article" date="2020" name="Nat. Food">
        <title>A phased Vanilla planifolia genome enables genetic improvement of flavour and production.</title>
        <authorList>
            <person name="Hasing T."/>
            <person name="Tang H."/>
            <person name="Brym M."/>
            <person name="Khazi F."/>
            <person name="Huang T."/>
            <person name="Chambers A.H."/>
        </authorList>
    </citation>
    <scope>NUCLEOTIDE SEQUENCE [LARGE SCALE GENOMIC DNA]</scope>
    <source>
        <tissue evidence="9">Leaf</tissue>
    </source>
</reference>
<evidence type="ECO:0000256" key="4">
    <source>
        <dbReference type="ARBA" id="ARBA00022970"/>
    </source>
</evidence>
<dbReference type="InterPro" id="IPR013057">
    <property type="entry name" value="AA_transpt_TM"/>
</dbReference>
<feature type="transmembrane region" description="Helical" evidence="7">
    <location>
        <begin position="177"/>
        <end position="200"/>
    </location>
</feature>
<feature type="transmembrane region" description="Helical" evidence="7">
    <location>
        <begin position="155"/>
        <end position="171"/>
    </location>
</feature>
<protein>
    <recommendedName>
        <fullName evidence="8">Amino acid transporter transmembrane domain-containing protein</fullName>
    </recommendedName>
</protein>
<feature type="transmembrane region" description="Helical" evidence="7">
    <location>
        <begin position="24"/>
        <end position="46"/>
    </location>
</feature>
<feature type="transmembrane region" description="Helical" evidence="7">
    <location>
        <begin position="110"/>
        <end position="134"/>
    </location>
</feature>
<evidence type="ECO:0000256" key="5">
    <source>
        <dbReference type="ARBA" id="ARBA00022989"/>
    </source>
</evidence>
<proteinExistence type="predicted"/>
<dbReference type="Gene3D" id="1.20.1740.10">
    <property type="entry name" value="Amino acid/polyamine transporter I"/>
    <property type="match status" value="1"/>
</dbReference>
<sequence length="454" mass="50193">MEVEQYLEVSDASLSDDGKLRRGTIWTCVAHIITGVIGSGVLSLAWSTAQLGWIAGPLTMLCFAFVTVISAFLLSDCYRSPHPLTGTRNRTFMDAVRVTLGQRHAWLCGFLQYLGLFGTSSAYVLTTATCIRAIQRSNCYHEKGHTAPCSGRESFFMLMFGLVQILFSQIPDLNNVRWLSVVAASMSFTYASIGFGLGLAKVIGNGMIKGTIGGAHAPSTAQKLWRICQAIGDIAFSYPFSTIVLEVQDTLKSPPPENLTMKRASMVSVVITTFFYLCCGCFGYAAFGNDTPGNLLTGFGFYEPYWLVDLANACIILHLLGAYQVFSQLIFAFAEKWYTEKFPRSWLLSDVGLPFGPPCRTKAFRLCFRTLYVASTTGLALAFPYFNQFLGLLGALSFWPLTVYLPVEMYFVQRKVVRWSSKWLVLQLFSAGCLLVSLLALVGSIEGIFNQRLN</sequence>
<comment type="subcellular location">
    <subcellularLocation>
        <location evidence="1">Membrane</location>
    </subcellularLocation>
</comment>
<feature type="transmembrane region" description="Helical" evidence="7">
    <location>
        <begin position="424"/>
        <end position="445"/>
    </location>
</feature>
<keyword evidence="4" id="KW-0029">Amino-acid transport</keyword>
<evidence type="ECO:0000256" key="1">
    <source>
        <dbReference type="ARBA" id="ARBA00004370"/>
    </source>
</evidence>
<evidence type="ECO:0000256" key="2">
    <source>
        <dbReference type="ARBA" id="ARBA00022448"/>
    </source>
</evidence>
<evidence type="ECO:0000256" key="3">
    <source>
        <dbReference type="ARBA" id="ARBA00022692"/>
    </source>
</evidence>
<name>A0A835PP74_VANPL</name>
<dbReference type="GO" id="GO:0006865">
    <property type="term" value="P:amino acid transport"/>
    <property type="evidence" value="ECO:0007669"/>
    <property type="project" value="UniProtKB-KW"/>
</dbReference>
<feature type="transmembrane region" description="Helical" evidence="7">
    <location>
        <begin position="366"/>
        <end position="386"/>
    </location>
</feature>
<accession>A0A835PP74</accession>
<evidence type="ECO:0000256" key="7">
    <source>
        <dbReference type="SAM" id="Phobius"/>
    </source>
</evidence>
<feature type="transmembrane region" description="Helical" evidence="7">
    <location>
        <begin position="307"/>
        <end position="334"/>
    </location>
</feature>
<dbReference type="Pfam" id="PF01490">
    <property type="entry name" value="Aa_trans"/>
    <property type="match status" value="1"/>
</dbReference>
<dbReference type="PANTHER" id="PTHR48017">
    <property type="entry name" value="OS05G0424000 PROTEIN-RELATED"/>
    <property type="match status" value="1"/>
</dbReference>
<feature type="transmembrane region" description="Helical" evidence="7">
    <location>
        <begin position="53"/>
        <end position="74"/>
    </location>
</feature>
<evidence type="ECO:0000259" key="8">
    <source>
        <dbReference type="Pfam" id="PF01490"/>
    </source>
</evidence>
<dbReference type="OrthoDB" id="775830at2759"/>
<feature type="transmembrane region" description="Helical" evidence="7">
    <location>
        <begin position="392"/>
        <end position="412"/>
    </location>
</feature>
<dbReference type="GO" id="GO:0016020">
    <property type="term" value="C:membrane"/>
    <property type="evidence" value="ECO:0007669"/>
    <property type="project" value="UniProtKB-SubCell"/>
</dbReference>
<keyword evidence="5 7" id="KW-1133">Transmembrane helix</keyword>
<evidence type="ECO:0000313" key="10">
    <source>
        <dbReference type="Proteomes" id="UP000636800"/>
    </source>
</evidence>